<dbReference type="RefSeq" id="WP_075058741.1">
    <property type="nucleotide sequence ID" value="NZ_CP012357.1"/>
</dbReference>
<keyword evidence="1" id="KW-0472">Membrane</keyword>
<sequence>MKEEVYKKIDLVFKKDKDLLGLIRDYYKLSIAFRFFCLFGALLLLFGLLSMYILESDQDLSISLFYVGVILLVVGLNFFLIALLIFICGKNKGRKLKLIKMQFSDNKMDDIYNLVFINNFKNEELTDLKINFNINEKTLVVKNSLDFIYKDTEISFIIDEPIKVKTRDLYTDLSSEIIVWLLIWIWKPRYECYDRIIVKTKRFDNTFNGLEVKKAKKFDKNFQTESIEFNKKYDINLKTDDLRAPLFLTPKLIDKLVNTSDPDFDVLGYKDNLYYVRSRITKGYALEQIGVINYEKVKSYRIFRREMYKKIMQDFEYLNNSLSIISAII</sequence>
<evidence type="ECO:0000313" key="3">
    <source>
        <dbReference type="Proteomes" id="UP000067476"/>
    </source>
</evidence>
<keyword evidence="1" id="KW-1133">Transmembrane helix</keyword>
<reference evidence="2 3" key="1">
    <citation type="journal article" date="2015" name="Genome Announc.">
        <title>Complete Genome Sequence of Spiroplasma litorale TN-1T (DSM 21781), a Bacterium Isolated from a Green-Eyed Horsefly (Tabanus nigrovittatus).</title>
        <authorList>
            <person name="Lo W.S."/>
            <person name="Lai Y.C."/>
            <person name="Lien Y.W."/>
            <person name="Wang T.H."/>
            <person name="Kuo C.H."/>
        </authorList>
    </citation>
    <scope>NUCLEOTIDE SEQUENCE [LARGE SCALE GENOMIC DNA]</scope>
    <source>
        <strain evidence="2 3">TN-1</strain>
    </source>
</reference>
<accession>A0A0K1W3A5</accession>
<dbReference type="Proteomes" id="UP000067476">
    <property type="component" value="Chromosome"/>
</dbReference>
<name>A0A0K1W3A5_9MOLU</name>
<feature type="transmembrane region" description="Helical" evidence="1">
    <location>
        <begin position="65"/>
        <end position="88"/>
    </location>
</feature>
<dbReference type="KEGG" id="sll:SLITO_v1c10520"/>
<protein>
    <recommendedName>
        <fullName evidence="4">DUF3137 domain-containing protein</fullName>
    </recommendedName>
</protein>
<proteinExistence type="predicted"/>
<evidence type="ECO:0000313" key="2">
    <source>
        <dbReference type="EMBL" id="AKX34663.1"/>
    </source>
</evidence>
<evidence type="ECO:0000256" key="1">
    <source>
        <dbReference type="SAM" id="Phobius"/>
    </source>
</evidence>
<organism evidence="2 3">
    <name type="scientific">Spiroplasma litorale</name>
    <dbReference type="NCBI Taxonomy" id="216942"/>
    <lineage>
        <taxon>Bacteria</taxon>
        <taxon>Bacillati</taxon>
        <taxon>Mycoplasmatota</taxon>
        <taxon>Mollicutes</taxon>
        <taxon>Entomoplasmatales</taxon>
        <taxon>Spiroplasmataceae</taxon>
        <taxon>Spiroplasma</taxon>
    </lineage>
</organism>
<feature type="transmembrane region" description="Helical" evidence="1">
    <location>
        <begin position="31"/>
        <end position="53"/>
    </location>
</feature>
<dbReference type="OrthoDB" id="389876at2"/>
<keyword evidence="1" id="KW-0812">Transmembrane</keyword>
<evidence type="ECO:0008006" key="4">
    <source>
        <dbReference type="Google" id="ProtNLM"/>
    </source>
</evidence>
<dbReference type="AlphaFoldDB" id="A0A0K1W3A5"/>
<dbReference type="EMBL" id="CP012357">
    <property type="protein sequence ID" value="AKX34663.1"/>
    <property type="molecule type" value="Genomic_DNA"/>
</dbReference>
<gene>
    <name evidence="2" type="ORF">SLITO_v1c10520</name>
</gene>
<dbReference type="PATRIC" id="fig|216942.3.peg.1075"/>
<keyword evidence="3" id="KW-1185">Reference proteome</keyword>